<evidence type="ECO:0000313" key="2">
    <source>
        <dbReference type="Proteomes" id="UP000054653"/>
    </source>
</evidence>
<protein>
    <submittedName>
        <fullName evidence="1">Uncharacterized protein</fullName>
    </submittedName>
</protein>
<proteinExistence type="predicted"/>
<dbReference type="OrthoDB" id="5933528at2759"/>
<dbReference type="Proteomes" id="UP000054653">
    <property type="component" value="Unassembled WGS sequence"/>
</dbReference>
<accession>A0A0V1C8F3</accession>
<organism evidence="1 2">
    <name type="scientific">Trichinella britovi</name>
    <name type="common">Parasitic roundworm</name>
    <dbReference type="NCBI Taxonomy" id="45882"/>
    <lineage>
        <taxon>Eukaryota</taxon>
        <taxon>Metazoa</taxon>
        <taxon>Ecdysozoa</taxon>
        <taxon>Nematoda</taxon>
        <taxon>Enoplea</taxon>
        <taxon>Dorylaimia</taxon>
        <taxon>Trichinellida</taxon>
        <taxon>Trichinellidae</taxon>
        <taxon>Trichinella</taxon>
    </lineage>
</organism>
<gene>
    <name evidence="1" type="ORF">T03_13214</name>
</gene>
<dbReference type="EMBL" id="JYDI01000348">
    <property type="protein sequence ID" value="KRY45561.1"/>
    <property type="molecule type" value="Genomic_DNA"/>
</dbReference>
<comment type="caution">
    <text evidence="1">The sequence shown here is derived from an EMBL/GenBank/DDBJ whole genome shotgun (WGS) entry which is preliminary data.</text>
</comment>
<keyword evidence="2" id="KW-1185">Reference proteome</keyword>
<reference evidence="1 2" key="1">
    <citation type="submission" date="2015-01" db="EMBL/GenBank/DDBJ databases">
        <title>Evolution of Trichinella species and genotypes.</title>
        <authorList>
            <person name="Korhonen P.K."/>
            <person name="Edoardo P."/>
            <person name="Giuseppe L.R."/>
            <person name="Gasser R.B."/>
        </authorList>
    </citation>
    <scope>NUCLEOTIDE SEQUENCE [LARGE SCALE GENOMIC DNA]</scope>
    <source>
        <strain evidence="1">ISS120</strain>
    </source>
</reference>
<sequence length="116" mass="13163">MALLWRYGVNSHCFACNGHPEVAAWGLSDTNPVPPDARRAIWPAMRRYCSCYTRDLLAPAHGQVTPTRNLFSIPTHHYLKIPCGNEALLLLRKQQLRNASCTPCFLNRLHAIVPIW</sequence>
<name>A0A0V1C8F3_TRIBR</name>
<evidence type="ECO:0000313" key="1">
    <source>
        <dbReference type="EMBL" id="KRY45561.1"/>
    </source>
</evidence>
<dbReference type="AlphaFoldDB" id="A0A0V1C8F3"/>